<dbReference type="Gene3D" id="1.25.40.10">
    <property type="entry name" value="Tetratricopeptide repeat domain"/>
    <property type="match status" value="1"/>
</dbReference>
<dbReference type="InterPro" id="IPR011990">
    <property type="entry name" value="TPR-like_helical_dom_sf"/>
</dbReference>
<gene>
    <name evidence="1" type="ORF">EDD58_101686</name>
</gene>
<dbReference type="Proteomes" id="UP000294937">
    <property type="component" value="Unassembled WGS sequence"/>
</dbReference>
<keyword evidence="2" id="KW-1185">Reference proteome</keyword>
<comment type="caution">
    <text evidence="1">The sequence shown here is derived from an EMBL/GenBank/DDBJ whole genome shotgun (WGS) entry which is preliminary data.</text>
</comment>
<dbReference type="SUPFAM" id="SSF48452">
    <property type="entry name" value="TPR-like"/>
    <property type="match status" value="1"/>
</dbReference>
<sequence>MHMETLKQESEQLVGHRLPKETFMDFTHPNNRMLVGVTCLRAGFVDVAYHLFSSIAQEGPKENPNHQFAFVRSLVEMAEIDAERENFSLAAESMKRALEEFPESMSYMMSRVHLEVYLTYYLYLSGEKEVGMQRIQEIVEREKQQFVELPRKDAVSLIGPGLCYAIHQWSLFLALEGEWELAIDQFKEMVPYTVNIDSEKWDEAERIRQVGTAEEAYHAYVSAVQYNDNQS</sequence>
<evidence type="ECO:0008006" key="3">
    <source>
        <dbReference type="Google" id="ProtNLM"/>
    </source>
</evidence>
<organism evidence="1 2">
    <name type="scientific">Hazenella coriacea</name>
    <dbReference type="NCBI Taxonomy" id="1179467"/>
    <lineage>
        <taxon>Bacteria</taxon>
        <taxon>Bacillati</taxon>
        <taxon>Bacillota</taxon>
        <taxon>Bacilli</taxon>
        <taxon>Bacillales</taxon>
        <taxon>Thermoactinomycetaceae</taxon>
        <taxon>Hazenella</taxon>
    </lineage>
</organism>
<dbReference type="EMBL" id="SMAG01000001">
    <property type="protein sequence ID" value="TCS97038.1"/>
    <property type="molecule type" value="Genomic_DNA"/>
</dbReference>
<dbReference type="RefSeq" id="WP_165875771.1">
    <property type="nucleotide sequence ID" value="NZ_SMAG01000001.1"/>
</dbReference>
<protein>
    <recommendedName>
        <fullName evidence="3">Tetratricopeptide repeat protein</fullName>
    </recommendedName>
</protein>
<evidence type="ECO:0000313" key="2">
    <source>
        <dbReference type="Proteomes" id="UP000294937"/>
    </source>
</evidence>
<proteinExistence type="predicted"/>
<evidence type="ECO:0000313" key="1">
    <source>
        <dbReference type="EMBL" id="TCS97038.1"/>
    </source>
</evidence>
<name>A0A4R3LCK3_9BACL</name>
<dbReference type="AlphaFoldDB" id="A0A4R3LCK3"/>
<accession>A0A4R3LCK3</accession>
<reference evidence="1 2" key="1">
    <citation type="submission" date="2019-03" db="EMBL/GenBank/DDBJ databases">
        <title>Genomic Encyclopedia of Type Strains, Phase IV (KMG-IV): sequencing the most valuable type-strain genomes for metagenomic binning, comparative biology and taxonomic classification.</title>
        <authorList>
            <person name="Goeker M."/>
        </authorList>
    </citation>
    <scope>NUCLEOTIDE SEQUENCE [LARGE SCALE GENOMIC DNA]</scope>
    <source>
        <strain evidence="1 2">DSM 45707</strain>
    </source>
</reference>